<evidence type="ECO:0000313" key="1">
    <source>
        <dbReference type="EMBL" id="MBX74321.1"/>
    </source>
</evidence>
<accession>A0A2P2R533</accession>
<name>A0A2P2R533_RHIMU</name>
<proteinExistence type="predicted"/>
<organism evidence="1">
    <name type="scientific">Rhizophora mucronata</name>
    <name type="common">Asiatic mangrove</name>
    <dbReference type="NCBI Taxonomy" id="61149"/>
    <lineage>
        <taxon>Eukaryota</taxon>
        <taxon>Viridiplantae</taxon>
        <taxon>Streptophyta</taxon>
        <taxon>Embryophyta</taxon>
        <taxon>Tracheophyta</taxon>
        <taxon>Spermatophyta</taxon>
        <taxon>Magnoliopsida</taxon>
        <taxon>eudicotyledons</taxon>
        <taxon>Gunneridae</taxon>
        <taxon>Pentapetalae</taxon>
        <taxon>rosids</taxon>
        <taxon>fabids</taxon>
        <taxon>Malpighiales</taxon>
        <taxon>Rhizophoraceae</taxon>
        <taxon>Rhizophora</taxon>
    </lineage>
</organism>
<dbReference type="AlphaFoldDB" id="A0A2P2R533"/>
<sequence>MTLLNMQKYVKVGSLIHC</sequence>
<protein>
    <submittedName>
        <fullName evidence="1">Uncharacterized protein</fullName>
    </submittedName>
</protein>
<reference evidence="1" key="1">
    <citation type="submission" date="2018-02" db="EMBL/GenBank/DDBJ databases">
        <title>Rhizophora mucronata_Transcriptome.</title>
        <authorList>
            <person name="Meera S.P."/>
            <person name="Sreeshan A."/>
            <person name="Augustine A."/>
        </authorList>
    </citation>
    <scope>NUCLEOTIDE SEQUENCE</scope>
    <source>
        <tissue evidence="1">Leaf</tissue>
    </source>
</reference>
<dbReference type="EMBL" id="GGEC01093837">
    <property type="protein sequence ID" value="MBX74321.1"/>
    <property type="molecule type" value="Transcribed_RNA"/>
</dbReference>